<feature type="binding site" evidence="10">
    <location>
        <position position="42"/>
    </location>
    <ligand>
        <name>Mn(2+)</name>
        <dbReference type="ChEBI" id="CHEBI:29035"/>
        <label>1</label>
    </ligand>
</feature>
<dbReference type="HAMAP" id="MF_00575">
    <property type="entry name" value="LpxH"/>
    <property type="match status" value="1"/>
</dbReference>
<evidence type="ECO:0000256" key="2">
    <source>
        <dbReference type="ARBA" id="ARBA00022516"/>
    </source>
</evidence>
<feature type="binding site" evidence="10">
    <location>
        <position position="199"/>
    </location>
    <ligand>
        <name>Mn(2+)</name>
        <dbReference type="ChEBI" id="CHEBI:29035"/>
        <label>1</label>
    </ligand>
</feature>
<evidence type="ECO:0000256" key="5">
    <source>
        <dbReference type="ARBA" id="ARBA00022723"/>
    </source>
</evidence>
<feature type="binding site" evidence="10">
    <location>
        <position position="9"/>
    </location>
    <ligand>
        <name>Mn(2+)</name>
        <dbReference type="ChEBI" id="CHEBI:29035"/>
        <label>1</label>
    </ligand>
</feature>
<dbReference type="InterPro" id="IPR010138">
    <property type="entry name" value="UDP-diacylglucosamine_Hdrlase"/>
</dbReference>
<feature type="binding site" evidence="10">
    <location>
        <position position="197"/>
    </location>
    <ligand>
        <name>Mn(2+)</name>
        <dbReference type="ChEBI" id="CHEBI:29035"/>
        <label>2</label>
    </ligand>
</feature>
<evidence type="ECO:0000256" key="4">
    <source>
        <dbReference type="ARBA" id="ARBA00022556"/>
    </source>
</evidence>
<dbReference type="RefSeq" id="WP_176329781.1">
    <property type="nucleotide sequence ID" value="NZ_MSLT01000012.1"/>
</dbReference>
<name>A0A251XA35_9GAMM</name>
<feature type="binding site" evidence="10">
    <location>
        <position position="11"/>
    </location>
    <ligand>
        <name>Mn(2+)</name>
        <dbReference type="ChEBI" id="CHEBI:29035"/>
        <label>1</label>
    </ligand>
</feature>
<dbReference type="GO" id="GO:0009245">
    <property type="term" value="P:lipid A biosynthetic process"/>
    <property type="evidence" value="ECO:0007669"/>
    <property type="project" value="UniProtKB-UniRule"/>
</dbReference>
<evidence type="ECO:0000256" key="1">
    <source>
        <dbReference type="ARBA" id="ARBA00022475"/>
    </source>
</evidence>
<dbReference type="CDD" id="cd07398">
    <property type="entry name" value="MPP_YbbF-LpxH"/>
    <property type="match status" value="1"/>
</dbReference>
<dbReference type="NCBIfam" id="TIGR01854">
    <property type="entry name" value="lipid_A_lpxH"/>
    <property type="match status" value="1"/>
</dbReference>
<dbReference type="EC" id="3.6.1.54" evidence="10"/>
<dbReference type="AlphaFoldDB" id="A0A251XA35"/>
<evidence type="ECO:0000256" key="7">
    <source>
        <dbReference type="ARBA" id="ARBA00023098"/>
    </source>
</evidence>
<dbReference type="NCBIfam" id="NF003743">
    <property type="entry name" value="PRK05340.1"/>
    <property type="match status" value="1"/>
</dbReference>
<sequence>MPETLFIADLHLSPEHPSLQDLFIRFLQQRACQAESLYILGDLFETWLGDDDDVESLQPLMDTLLLLTQRGLHLTVMRGNRDFLLTPAMVQRLGGQLYTTDHVIADIYGRPTLLLHGDTLCTEDIAYQTFRRQVRSPEWQTQFLSLPLTQRRDMARQARHLSQHYTQQQDTLITDVTLSAVCELMQQRHVNSLIHGHTHRPAIHEFMLGETKAYRYVVGNWHDDAAVFLSCRPEQWTLETWLA</sequence>
<evidence type="ECO:0000256" key="10">
    <source>
        <dbReference type="HAMAP-Rule" id="MF_00575"/>
    </source>
</evidence>
<dbReference type="GO" id="GO:0005737">
    <property type="term" value="C:cytoplasm"/>
    <property type="evidence" value="ECO:0007669"/>
    <property type="project" value="InterPro"/>
</dbReference>
<keyword evidence="1 10" id="KW-1003">Cell membrane</keyword>
<feature type="binding site" evidence="10">
    <location>
        <position position="80"/>
    </location>
    <ligand>
        <name>Mn(2+)</name>
        <dbReference type="ChEBI" id="CHEBI:29035"/>
        <label>2</label>
    </ligand>
</feature>
<keyword evidence="3 10" id="KW-0997">Cell inner membrane</keyword>
<protein>
    <recommendedName>
        <fullName evidence="10">UDP-2,3-diacylglucosamine hydrolase</fullName>
        <ecNumber evidence="10">3.6.1.54</ecNumber>
    </recommendedName>
    <alternativeName>
        <fullName evidence="10">UDP-2,3-diacylglucosamine diphosphatase</fullName>
    </alternativeName>
</protein>
<dbReference type="Gene3D" id="3.60.21.10">
    <property type="match status" value="1"/>
</dbReference>
<evidence type="ECO:0000313" key="12">
    <source>
        <dbReference type="EMBL" id="OUD14654.1"/>
    </source>
</evidence>
<comment type="pathway">
    <text evidence="10">Glycolipid biosynthesis; lipid IV(A) biosynthesis; lipid IV(A) from (3R)-3-hydroxytetradecanoyl-[acyl-carrier-protein] and UDP-N-acetyl-alpha-D-glucosamine: step 4/6.</text>
</comment>
<keyword evidence="6 10" id="KW-0378">Hydrolase</keyword>
<keyword evidence="2 10" id="KW-0444">Lipid biosynthesis</keyword>
<dbReference type="UniPathway" id="UPA00359">
    <property type="reaction ID" value="UER00480"/>
</dbReference>
<feature type="binding site" evidence="10">
    <location>
        <position position="116"/>
    </location>
    <ligand>
        <name>Mn(2+)</name>
        <dbReference type="ChEBI" id="CHEBI:29035"/>
        <label>2</label>
    </ligand>
</feature>
<comment type="cofactor">
    <cofactor evidence="10">
        <name>Mn(2+)</name>
        <dbReference type="ChEBI" id="CHEBI:29035"/>
    </cofactor>
    <text evidence="10">Binds 2 Mn(2+) ions per subunit in a binuclear metal center.</text>
</comment>
<dbReference type="GO" id="GO:0008758">
    <property type="term" value="F:UDP-2,3-diacylglucosamine hydrolase activity"/>
    <property type="evidence" value="ECO:0007669"/>
    <property type="project" value="UniProtKB-UniRule"/>
</dbReference>
<dbReference type="GO" id="GO:0019897">
    <property type="term" value="C:extrinsic component of plasma membrane"/>
    <property type="evidence" value="ECO:0007669"/>
    <property type="project" value="UniProtKB-UniRule"/>
</dbReference>
<dbReference type="EMBL" id="MSLT01000012">
    <property type="protein sequence ID" value="OUD14654.1"/>
    <property type="molecule type" value="Genomic_DNA"/>
</dbReference>
<dbReference type="Pfam" id="PF00149">
    <property type="entry name" value="Metallophos"/>
    <property type="match status" value="1"/>
</dbReference>
<keyword evidence="8 10" id="KW-0472">Membrane</keyword>
<reference evidence="12 13" key="1">
    <citation type="submission" date="2016-12" db="EMBL/GenBank/DDBJ databases">
        <title>Thioflexothrix psekupsii D3 genome sequencing and assembly.</title>
        <authorList>
            <person name="Fomenkov A."/>
            <person name="Vincze T."/>
            <person name="Grabovich M."/>
            <person name="Anton B.P."/>
            <person name="Dubinina G."/>
            <person name="Orlova M."/>
            <person name="Belousova E."/>
            <person name="Roberts R.J."/>
        </authorList>
    </citation>
    <scope>NUCLEOTIDE SEQUENCE [LARGE SCALE GENOMIC DNA]</scope>
    <source>
        <strain evidence="12">D3</strain>
    </source>
</reference>
<feature type="binding site" evidence="10">
    <location>
        <position position="162"/>
    </location>
    <ligand>
        <name>substrate</name>
    </ligand>
</feature>
<comment type="caution">
    <text evidence="12">The sequence shown here is derived from an EMBL/GenBank/DDBJ whole genome shotgun (WGS) entry which is preliminary data.</text>
</comment>
<feature type="binding site" evidence="10">
    <location>
        <position position="169"/>
    </location>
    <ligand>
        <name>substrate</name>
    </ligand>
</feature>
<feature type="binding site" evidence="10">
    <location>
        <position position="166"/>
    </location>
    <ligand>
        <name>substrate</name>
    </ligand>
</feature>
<dbReference type="SUPFAM" id="SSF56300">
    <property type="entry name" value="Metallo-dependent phosphatases"/>
    <property type="match status" value="1"/>
</dbReference>
<keyword evidence="4 10" id="KW-0441">Lipid A biosynthesis</keyword>
<evidence type="ECO:0000259" key="11">
    <source>
        <dbReference type="Pfam" id="PF00149"/>
    </source>
</evidence>
<feature type="binding site" evidence="10">
    <location>
        <position position="42"/>
    </location>
    <ligand>
        <name>Mn(2+)</name>
        <dbReference type="ChEBI" id="CHEBI:29035"/>
        <label>2</label>
    </ligand>
</feature>
<comment type="similarity">
    <text evidence="10">Belongs to the LpxH family.</text>
</comment>
<feature type="domain" description="Calcineurin-like phosphoesterase" evidence="11">
    <location>
        <begin position="5"/>
        <end position="201"/>
    </location>
</feature>
<dbReference type="InterPro" id="IPR029052">
    <property type="entry name" value="Metallo-depent_PP-like"/>
</dbReference>
<keyword evidence="9 10" id="KW-0464">Manganese</keyword>
<comment type="catalytic activity">
    <reaction evidence="10">
        <text>UDP-2-N,3-O-bis[(3R)-3-hydroxytetradecanoyl]-alpha-D-glucosamine + H2O = 2-N,3-O-bis[(3R)-3-hydroxytetradecanoyl]-alpha-D-glucosaminyl 1-phosphate + UMP + 2 H(+)</text>
        <dbReference type="Rhea" id="RHEA:25213"/>
        <dbReference type="ChEBI" id="CHEBI:15377"/>
        <dbReference type="ChEBI" id="CHEBI:15378"/>
        <dbReference type="ChEBI" id="CHEBI:57865"/>
        <dbReference type="ChEBI" id="CHEBI:57957"/>
        <dbReference type="ChEBI" id="CHEBI:78847"/>
        <dbReference type="EC" id="3.6.1.54"/>
    </reaction>
</comment>
<evidence type="ECO:0000256" key="9">
    <source>
        <dbReference type="ARBA" id="ARBA00023211"/>
    </source>
</evidence>
<feature type="binding site" evidence="10">
    <location>
        <begin position="80"/>
        <end position="81"/>
    </location>
    <ligand>
        <name>substrate</name>
    </ligand>
</feature>
<evidence type="ECO:0000256" key="6">
    <source>
        <dbReference type="ARBA" id="ARBA00022801"/>
    </source>
</evidence>
<keyword evidence="7 10" id="KW-0443">Lipid metabolism</keyword>
<keyword evidence="13" id="KW-1185">Reference proteome</keyword>
<dbReference type="PANTHER" id="PTHR34990:SF1">
    <property type="entry name" value="UDP-2,3-DIACYLGLUCOSAMINE HYDROLASE"/>
    <property type="match status" value="1"/>
</dbReference>
<comment type="function">
    <text evidence="10">Hydrolyzes the pyrophosphate bond of UDP-2,3-diacylglucosamine to yield 2,3-diacylglucosamine 1-phosphate (lipid X) and UMP by catalyzing the attack of water at the alpha-P atom. Involved in the biosynthesis of lipid A, a phosphorylated glycolipid that anchors the lipopolysaccharide to the outer membrane of the cell.</text>
</comment>
<dbReference type="InterPro" id="IPR004843">
    <property type="entry name" value="Calcineurin-like_PHP"/>
</dbReference>
<dbReference type="Proteomes" id="UP000194798">
    <property type="component" value="Unassembled WGS sequence"/>
</dbReference>
<organism evidence="12 13">
    <name type="scientific">Thioflexithrix psekupsensis</name>
    <dbReference type="NCBI Taxonomy" id="1570016"/>
    <lineage>
        <taxon>Bacteria</taxon>
        <taxon>Pseudomonadati</taxon>
        <taxon>Pseudomonadota</taxon>
        <taxon>Gammaproteobacteria</taxon>
        <taxon>Thiotrichales</taxon>
        <taxon>Thioflexithrix</taxon>
    </lineage>
</organism>
<comment type="subcellular location">
    <subcellularLocation>
        <location evidence="10">Cell inner membrane</location>
        <topology evidence="10">Peripheral membrane protein</topology>
        <orientation evidence="10">Cytoplasmic side</orientation>
    </subcellularLocation>
</comment>
<evidence type="ECO:0000313" key="13">
    <source>
        <dbReference type="Proteomes" id="UP000194798"/>
    </source>
</evidence>
<accession>A0A251XA35</accession>
<feature type="binding site" evidence="10">
    <location>
        <position position="197"/>
    </location>
    <ligand>
        <name>substrate</name>
    </ligand>
</feature>
<dbReference type="GO" id="GO:0030145">
    <property type="term" value="F:manganese ion binding"/>
    <property type="evidence" value="ECO:0007669"/>
    <property type="project" value="UniProtKB-UniRule"/>
</dbReference>
<keyword evidence="5 10" id="KW-0479">Metal-binding</keyword>
<proteinExistence type="inferred from homology"/>
<dbReference type="InterPro" id="IPR043461">
    <property type="entry name" value="LpxH-like"/>
</dbReference>
<evidence type="ECO:0000256" key="8">
    <source>
        <dbReference type="ARBA" id="ARBA00023136"/>
    </source>
</evidence>
<feature type="binding site" evidence="10">
    <location>
        <position position="124"/>
    </location>
    <ligand>
        <name>substrate</name>
    </ligand>
</feature>
<gene>
    <name evidence="10" type="primary">lpxH</name>
    <name evidence="12" type="ORF">TPSD3_07585</name>
</gene>
<evidence type="ECO:0000256" key="3">
    <source>
        <dbReference type="ARBA" id="ARBA00022519"/>
    </source>
</evidence>
<dbReference type="PANTHER" id="PTHR34990">
    <property type="entry name" value="UDP-2,3-DIACYLGLUCOSAMINE HYDROLASE-RELATED"/>
    <property type="match status" value="1"/>
</dbReference>